<dbReference type="GeneID" id="95625928"/>
<dbReference type="Proteomes" id="UP000287830">
    <property type="component" value="Unassembled WGS sequence"/>
</dbReference>
<proteinExistence type="predicted"/>
<dbReference type="RefSeq" id="WP_167515218.1">
    <property type="nucleotide sequence ID" value="NZ_BHZC01000001.1"/>
</dbReference>
<accession>A0A7U9Q2E4</accession>
<sequence>MARLRKPVVPGWFTEVDTGAGFRLLGTRCGTCGAVFFPREDFFCRAPSCDGTDLTEVPLSPRGTVWSYTDGRYRPPPPYVSDPEVPWQPRTLIAVELAAERTVVLGQAAPGVSVAALRVGMEAELVPGVLGEDAETVWTTWWWRPVGTDGADGAYGAVGAGGRRDR</sequence>
<evidence type="ECO:0000259" key="1">
    <source>
        <dbReference type="Pfam" id="PF12172"/>
    </source>
</evidence>
<dbReference type="Pfam" id="PF12172">
    <property type="entry name" value="zf-ChsH2"/>
    <property type="match status" value="1"/>
</dbReference>
<evidence type="ECO:0000313" key="3">
    <source>
        <dbReference type="Proteomes" id="UP000287830"/>
    </source>
</evidence>
<dbReference type="InterPro" id="IPR012340">
    <property type="entry name" value="NA-bd_OB-fold"/>
</dbReference>
<feature type="domain" description="ChsH2 rubredoxin-like zinc ribbon" evidence="1">
    <location>
        <begin position="23"/>
        <end position="54"/>
    </location>
</feature>
<evidence type="ECO:0000313" key="2">
    <source>
        <dbReference type="EMBL" id="GCD39400.1"/>
    </source>
</evidence>
<dbReference type="EMBL" id="BHZC01000001">
    <property type="protein sequence ID" value="GCD39400.1"/>
    <property type="molecule type" value="Genomic_DNA"/>
</dbReference>
<protein>
    <submittedName>
        <fullName evidence="2">Benzoylsuccinyl-CoA thiolase</fullName>
    </submittedName>
</protein>
<dbReference type="AlphaFoldDB" id="A0A7U9Q2E4"/>
<comment type="caution">
    <text evidence="2">The sequence shown here is derived from an EMBL/GenBank/DDBJ whole genome shotgun (WGS) entry which is preliminary data.</text>
</comment>
<dbReference type="SUPFAM" id="SSF50249">
    <property type="entry name" value="Nucleic acid-binding proteins"/>
    <property type="match status" value="1"/>
</dbReference>
<reference evidence="2 3" key="1">
    <citation type="submission" date="2018-11" db="EMBL/GenBank/DDBJ databases">
        <title>Whole genome sequence of Streptomyces chrestomyceticus NBRC 13444(T).</title>
        <authorList>
            <person name="Komaki H."/>
            <person name="Tamura T."/>
        </authorList>
    </citation>
    <scope>NUCLEOTIDE SEQUENCE [LARGE SCALE GENOMIC DNA]</scope>
    <source>
        <strain evidence="2 3">NBRC 13444</strain>
    </source>
</reference>
<organism evidence="2 3">
    <name type="scientific">Streptomyces chrestomyceticus JCM 4735</name>
    <dbReference type="NCBI Taxonomy" id="1306181"/>
    <lineage>
        <taxon>Bacteria</taxon>
        <taxon>Bacillati</taxon>
        <taxon>Actinomycetota</taxon>
        <taxon>Actinomycetes</taxon>
        <taxon>Kitasatosporales</taxon>
        <taxon>Streptomycetaceae</taxon>
        <taxon>Streptomyces</taxon>
    </lineage>
</organism>
<gene>
    <name evidence="2" type="ORF">OEIGOIKO_07230</name>
</gene>
<name>A0A7U9Q2E4_9ACTN</name>
<dbReference type="InterPro" id="IPR022002">
    <property type="entry name" value="ChsH2_Znr"/>
</dbReference>